<evidence type="ECO:0000256" key="3">
    <source>
        <dbReference type="ARBA" id="ARBA00022530"/>
    </source>
</evidence>
<dbReference type="GO" id="GO:0046872">
    <property type="term" value="F:metal ion binding"/>
    <property type="evidence" value="ECO:0007669"/>
    <property type="project" value="UniProtKB-KW"/>
</dbReference>
<protein>
    <recommendedName>
        <fullName evidence="20">Peptidase M12B domain-containing protein</fullName>
    </recommendedName>
</protein>
<feature type="disulfide bond" evidence="17">
    <location>
        <begin position="351"/>
        <end position="405"/>
    </location>
</feature>
<keyword evidence="4" id="KW-0645">Protease</keyword>
<comment type="subcellular location">
    <subcellularLocation>
        <location evidence="1">Secreted</location>
        <location evidence="1">Extracellular space</location>
        <location evidence="1">Extracellular matrix</location>
    </subcellularLocation>
</comment>
<feature type="disulfide bond" evidence="17">
    <location>
        <begin position="639"/>
        <end position="677"/>
    </location>
</feature>
<dbReference type="PROSITE" id="PS50215">
    <property type="entry name" value="ADAM_MEPRO"/>
    <property type="match status" value="1"/>
</dbReference>
<dbReference type="InterPro" id="IPR024079">
    <property type="entry name" value="MetalloPept_cat_dom_sf"/>
</dbReference>
<evidence type="ECO:0000256" key="18">
    <source>
        <dbReference type="PROSITE-ProRule" id="PRU00276"/>
    </source>
</evidence>
<evidence type="ECO:0000256" key="17">
    <source>
        <dbReference type="PIRSR" id="PIRSR613273-3"/>
    </source>
</evidence>
<proteinExistence type="predicted"/>
<dbReference type="Gene3D" id="3.40.1620.60">
    <property type="match status" value="1"/>
</dbReference>
<accession>A0AAV8W4G5</accession>
<keyword evidence="14" id="KW-0325">Glycoprotein</keyword>
<evidence type="ECO:0000256" key="11">
    <source>
        <dbReference type="ARBA" id="ARBA00023049"/>
    </source>
</evidence>
<dbReference type="Gene3D" id="3.40.390.10">
    <property type="entry name" value="Collagenase (Catalytic Domain)"/>
    <property type="match status" value="1"/>
</dbReference>
<feature type="disulfide bond" evidence="17">
    <location>
        <begin position="650"/>
        <end position="662"/>
    </location>
</feature>
<feature type="compositionally biased region" description="Basic residues" evidence="19">
    <location>
        <begin position="196"/>
        <end position="207"/>
    </location>
</feature>
<dbReference type="SUPFAM" id="SSF82895">
    <property type="entry name" value="TSP-1 type 1 repeat"/>
    <property type="match status" value="3"/>
</dbReference>
<evidence type="ECO:0000256" key="6">
    <source>
        <dbReference type="ARBA" id="ARBA00022723"/>
    </source>
</evidence>
<keyword evidence="8" id="KW-0677">Repeat</keyword>
<dbReference type="InterPro" id="IPR036383">
    <property type="entry name" value="TSP1_rpt_sf"/>
</dbReference>
<feature type="binding site" evidence="16">
    <location>
        <position position="276"/>
    </location>
    <ligand>
        <name>Ca(2+)</name>
        <dbReference type="ChEBI" id="CHEBI:29108"/>
        <label>2</label>
    </ligand>
</feature>
<dbReference type="AlphaFoldDB" id="A0AAV8W4G5"/>
<feature type="disulfide bond" evidence="17">
    <location>
        <begin position="601"/>
        <end position="612"/>
    </location>
</feature>
<evidence type="ECO:0000256" key="8">
    <source>
        <dbReference type="ARBA" id="ARBA00022737"/>
    </source>
</evidence>
<dbReference type="SUPFAM" id="SSF55486">
    <property type="entry name" value="Metalloproteases ('zincins'), catalytic domain"/>
    <property type="match status" value="1"/>
</dbReference>
<dbReference type="Proteomes" id="UP001159042">
    <property type="component" value="Unassembled WGS sequence"/>
</dbReference>
<keyword evidence="9" id="KW-0378">Hydrolase</keyword>
<evidence type="ECO:0000313" key="22">
    <source>
        <dbReference type="Proteomes" id="UP001159042"/>
    </source>
</evidence>
<dbReference type="Pfam" id="PF05986">
    <property type="entry name" value="ADAMTS_spacer1"/>
    <property type="match status" value="1"/>
</dbReference>
<organism evidence="21 22">
    <name type="scientific">Exocentrus adspersus</name>
    <dbReference type="NCBI Taxonomy" id="1586481"/>
    <lineage>
        <taxon>Eukaryota</taxon>
        <taxon>Metazoa</taxon>
        <taxon>Ecdysozoa</taxon>
        <taxon>Arthropoda</taxon>
        <taxon>Hexapoda</taxon>
        <taxon>Insecta</taxon>
        <taxon>Pterygota</taxon>
        <taxon>Neoptera</taxon>
        <taxon>Endopterygota</taxon>
        <taxon>Coleoptera</taxon>
        <taxon>Polyphaga</taxon>
        <taxon>Cucujiformia</taxon>
        <taxon>Chrysomeloidea</taxon>
        <taxon>Cerambycidae</taxon>
        <taxon>Lamiinae</taxon>
        <taxon>Acanthocinini</taxon>
        <taxon>Exocentrus</taxon>
    </lineage>
</organism>
<feature type="disulfide bond" evidence="17">
    <location>
        <begin position="570"/>
        <end position="588"/>
    </location>
</feature>
<dbReference type="PANTHER" id="PTHR13723">
    <property type="entry name" value="ADAMTS A DISINTEGRIN AND METALLOPROTEASE WITH THROMBOSPONDIN MOTIFS PROTEASE"/>
    <property type="match status" value="1"/>
</dbReference>
<keyword evidence="13 17" id="KW-1015">Disulfide bond</keyword>
<evidence type="ECO:0000256" key="15">
    <source>
        <dbReference type="PIRSR" id="PIRSR613273-1"/>
    </source>
</evidence>
<evidence type="ECO:0000256" key="19">
    <source>
        <dbReference type="SAM" id="MobiDB-lite"/>
    </source>
</evidence>
<evidence type="ECO:0000256" key="10">
    <source>
        <dbReference type="ARBA" id="ARBA00022833"/>
    </source>
</evidence>
<feature type="binding site" evidence="16">
    <location>
        <position position="362"/>
    </location>
    <ligand>
        <name>Ca(2+)</name>
        <dbReference type="ChEBI" id="CHEBI:29108"/>
        <label>2</label>
    </ligand>
</feature>
<dbReference type="Gene3D" id="2.60.120.830">
    <property type="match status" value="1"/>
</dbReference>
<dbReference type="InterPro" id="IPR001590">
    <property type="entry name" value="Peptidase_M12B"/>
</dbReference>
<dbReference type="SMART" id="SM00209">
    <property type="entry name" value="TSP1"/>
    <property type="match status" value="3"/>
</dbReference>
<keyword evidence="12" id="KW-0865">Zymogen</keyword>
<gene>
    <name evidence="21" type="ORF">NQ315_002964</name>
</gene>
<feature type="binding site" evidence="16">
    <location>
        <position position="421"/>
    </location>
    <ligand>
        <name>Zn(2+)</name>
        <dbReference type="ChEBI" id="CHEBI:29105"/>
        <note>catalytic</note>
    </ligand>
</feature>
<feature type="domain" description="Peptidase M12B" evidence="20">
    <location>
        <begin position="273"/>
        <end position="516"/>
    </location>
</feature>
<dbReference type="Pfam" id="PF13688">
    <property type="entry name" value="Reprolysin_5"/>
    <property type="match status" value="1"/>
</dbReference>
<dbReference type="Pfam" id="PF19236">
    <property type="entry name" value="ADAMTS_CR_3"/>
    <property type="match status" value="1"/>
</dbReference>
<dbReference type="InterPro" id="IPR041645">
    <property type="entry name" value="ADAMTS_CR_2"/>
</dbReference>
<sequence length="1039" mass="117553">MVLTLPPQRPVPVSRKSRVYRKNRIVQLLRSIPTISTRHREQDEGLYTQQLLQAHETIPSKISFKGEHLSHTVTTFHSNSDDRVHFNITIGDVPHILVLKPSKRFVAPLAVVERRGRNGHTKRRVRREASECHFHGVVDGQPGSRVAVSTCNGMSGIIHSKHGKYYIEPAHHPLKTIAPGHKHLVYKRSAVISSYPKKKRKKKRKKQSNCGTREPKRMTLLEWQSQLGKVKVQEKTHKHKDKIKISKVKQSDMKKLKYKKIKSKPKRSVSKEHFVETLVVADATMVDFHQDGDIETYILTLMNVVSSLYLDPSIGNSVEVVVVRIILLDDQFSEPGLNVTTNADTTLKHFCRWQLPLNPGNDSNPHHHDAAILITRKDICARQDVPCGTLGVAHIGGMCRASRSCSVNEDNGITSAHTIAHEMGHNFTYLISNGKMFLEGILYHILSSYVPTYGQSLGKASHVKQSRTLECCTIPKKTGCKRKRGDVLHIMTPSFEADTVTVSWSECSRREITRFLDIYKAFKFSKALASASKTPPRPTEEYEYPELPPGAMYDADHQCRLQFGSDATVCSPLDEICSRLWCSINDTCTTLLRPAAPGTKCGKHMWCQQQKCVKMMEPPAAIDGGWGDWGPWSECTRTCGSGISMMKRECDHPRPTAGGRFCVGERKRYRICNSHPCPYGQPTFRAVQCSRYNNHTYEGKKYEWQPYFDQGEPCQLYCSDANETVIVPWGEYAIDGTPCSVVSRDICISGICKKVGCDWIVDSTATEDDCGICQGDGTACRKFEGVYTKQSRSPGYREVVVIPRGARNIRIEELGHSENYISIGSALSKKFYLNGKRHITLPGEYTVAGTQALYERDNQLEKIRIPDPVQEPIVVYIYFRGKVVNPGVEYKYSIWKSDPGTVVRYTWIMDDWTQCSATCDGGIQHRRPICQKTTVAALASEIEAPSIVDDELCEPEKRPPKAVRTCNEDPCPYHWWVGPWQKCPVNCADEGRRPMKRRSVMCVDAQEIALPDRFCDKKIKPHEYEPCKALPPCDDYDYR</sequence>
<feature type="disulfide bond" evidence="17">
    <location>
        <begin position="559"/>
        <end position="582"/>
    </location>
</feature>
<dbReference type="GO" id="GO:0031012">
    <property type="term" value="C:extracellular matrix"/>
    <property type="evidence" value="ECO:0007669"/>
    <property type="project" value="TreeGrafter"/>
</dbReference>
<keyword evidence="10 16" id="KW-0862">Zinc</keyword>
<dbReference type="InterPro" id="IPR010294">
    <property type="entry name" value="ADAMTS_spacer1"/>
</dbReference>
<evidence type="ECO:0000256" key="7">
    <source>
        <dbReference type="ARBA" id="ARBA00022729"/>
    </source>
</evidence>
<dbReference type="Pfam" id="PF01562">
    <property type="entry name" value="Pep_M12B_propep"/>
    <property type="match status" value="1"/>
</dbReference>
<dbReference type="InterPro" id="IPR013273">
    <property type="entry name" value="ADAMTS/ADAMTS-like"/>
</dbReference>
<dbReference type="Pfam" id="PF17771">
    <property type="entry name" value="ADAMTS_CR_2"/>
    <property type="match status" value="1"/>
</dbReference>
<feature type="binding site" evidence="16">
    <location>
        <position position="425"/>
    </location>
    <ligand>
        <name>Zn(2+)</name>
        <dbReference type="ChEBI" id="CHEBI:29105"/>
        <note>catalytic</note>
    </ligand>
</feature>
<keyword evidence="2" id="KW-0964">Secreted</keyword>
<comment type="caution">
    <text evidence="21">The sequence shown here is derived from an EMBL/GenBank/DDBJ whole genome shotgun (WGS) entry which is preliminary data.</text>
</comment>
<feature type="disulfide bond" evidence="17">
    <location>
        <begin position="635"/>
        <end position="672"/>
    </location>
</feature>
<comment type="cofactor">
    <cofactor evidence="16">
        <name>Zn(2+)</name>
        <dbReference type="ChEBI" id="CHEBI:29105"/>
    </cofactor>
    <text evidence="16">Binds 1 zinc ion per subunit.</text>
</comment>
<dbReference type="GO" id="GO:0004222">
    <property type="term" value="F:metalloendopeptidase activity"/>
    <property type="evidence" value="ECO:0007669"/>
    <property type="project" value="InterPro"/>
</dbReference>
<dbReference type="InterPro" id="IPR006586">
    <property type="entry name" value="ADAM_Cys-rich"/>
</dbReference>
<dbReference type="PROSITE" id="PS50092">
    <property type="entry name" value="TSP1"/>
    <property type="match status" value="2"/>
</dbReference>
<feature type="disulfide bond" evidence="17">
    <location>
        <begin position="577"/>
        <end position="607"/>
    </location>
</feature>
<dbReference type="Gene3D" id="2.20.100.10">
    <property type="entry name" value="Thrombospondin type-1 (TSP1) repeat"/>
    <property type="match status" value="2"/>
</dbReference>
<comment type="caution">
    <text evidence="18">Lacks conserved residue(s) required for the propagation of feature annotation.</text>
</comment>
<dbReference type="InterPro" id="IPR050439">
    <property type="entry name" value="ADAMTS_ADAMTS-like"/>
</dbReference>
<feature type="binding site" evidence="16">
    <location>
        <position position="369"/>
    </location>
    <ligand>
        <name>Ca(2+)</name>
        <dbReference type="ChEBI" id="CHEBI:29108"/>
        <label>1</label>
    </ligand>
</feature>
<evidence type="ECO:0000256" key="9">
    <source>
        <dbReference type="ARBA" id="ARBA00022801"/>
    </source>
</evidence>
<evidence type="ECO:0000256" key="16">
    <source>
        <dbReference type="PIRSR" id="PIRSR613273-2"/>
    </source>
</evidence>
<name>A0AAV8W4G5_9CUCU</name>
<keyword evidence="16" id="KW-0106">Calcium</keyword>
<feature type="binding site" evidence="16">
    <location>
        <position position="276"/>
    </location>
    <ligand>
        <name>Ca(2+)</name>
        <dbReference type="ChEBI" id="CHEBI:29108"/>
        <label>1</label>
    </ligand>
</feature>
<feature type="region of interest" description="Disordered" evidence="19">
    <location>
        <begin position="195"/>
        <end position="215"/>
    </location>
</feature>
<dbReference type="Pfam" id="PF00090">
    <property type="entry name" value="TSP_1"/>
    <property type="match status" value="1"/>
</dbReference>
<evidence type="ECO:0000256" key="5">
    <source>
        <dbReference type="ARBA" id="ARBA00022685"/>
    </source>
</evidence>
<keyword evidence="11" id="KW-0482">Metalloprotease</keyword>
<evidence type="ECO:0000313" key="21">
    <source>
        <dbReference type="EMBL" id="KAJ8921349.1"/>
    </source>
</evidence>
<dbReference type="EMBL" id="JANEYG010000010">
    <property type="protein sequence ID" value="KAJ8921349.1"/>
    <property type="molecule type" value="Genomic_DNA"/>
</dbReference>
<evidence type="ECO:0000256" key="13">
    <source>
        <dbReference type="ARBA" id="ARBA00023157"/>
    </source>
</evidence>
<dbReference type="InterPro" id="IPR045371">
    <property type="entry name" value="ADAMTS_CR_3"/>
</dbReference>
<feature type="disulfide bond" evidence="17">
    <location>
        <begin position="472"/>
        <end position="507"/>
    </location>
</feature>
<dbReference type="SMART" id="SM00608">
    <property type="entry name" value="ACR"/>
    <property type="match status" value="1"/>
</dbReference>
<dbReference type="GO" id="GO:0030198">
    <property type="term" value="P:extracellular matrix organization"/>
    <property type="evidence" value="ECO:0007669"/>
    <property type="project" value="InterPro"/>
</dbReference>
<dbReference type="PRINTS" id="PR01857">
    <property type="entry name" value="ADAMTSFAMILY"/>
</dbReference>
<evidence type="ECO:0000256" key="1">
    <source>
        <dbReference type="ARBA" id="ARBA00004498"/>
    </source>
</evidence>
<dbReference type="PANTHER" id="PTHR13723:SF200">
    <property type="entry name" value="ADAM METALLOPEPTIDASE WITH THROMBOSPONDIN TYPE 1 MOTIF B, ISOFORM B"/>
    <property type="match status" value="1"/>
</dbReference>
<dbReference type="FunFam" id="2.20.100.10:FF:000006">
    <property type="entry name" value="A disintegrin and metalloproteinase with thrombospondin motifs 1"/>
    <property type="match status" value="1"/>
</dbReference>
<dbReference type="InterPro" id="IPR002870">
    <property type="entry name" value="Peptidase_M12B_N"/>
</dbReference>
<keyword evidence="6 16" id="KW-0479">Metal-binding</keyword>
<dbReference type="Pfam" id="PF19030">
    <property type="entry name" value="TSP1_ADAMTS"/>
    <property type="match status" value="2"/>
</dbReference>
<feature type="binding site" evidence="16">
    <location>
        <position position="462"/>
    </location>
    <ligand>
        <name>Zn(2+)</name>
        <dbReference type="ChEBI" id="CHEBI:29105"/>
        <note>catalytic</note>
    </ligand>
</feature>
<dbReference type="FunFam" id="2.60.120.830:FF:000001">
    <property type="entry name" value="A disintegrin and metalloproteinase with thrombospondin motifs 1"/>
    <property type="match status" value="1"/>
</dbReference>
<evidence type="ECO:0000256" key="4">
    <source>
        <dbReference type="ARBA" id="ARBA00022670"/>
    </source>
</evidence>
<feature type="disulfide bond" evidence="17">
    <location>
        <begin position="380"/>
        <end position="387"/>
    </location>
</feature>
<evidence type="ECO:0000256" key="14">
    <source>
        <dbReference type="ARBA" id="ARBA00023180"/>
    </source>
</evidence>
<dbReference type="GO" id="GO:0006508">
    <property type="term" value="P:proteolysis"/>
    <property type="evidence" value="ECO:0007669"/>
    <property type="project" value="UniProtKB-KW"/>
</dbReference>
<keyword evidence="3" id="KW-0272">Extracellular matrix</keyword>
<feature type="binding site" evidence="16">
    <location>
        <position position="362"/>
    </location>
    <ligand>
        <name>Ca(2+)</name>
        <dbReference type="ChEBI" id="CHEBI:29108"/>
        <label>1</label>
    </ligand>
</feature>
<keyword evidence="5" id="KW-0165">Cleavage on pair of basic residues</keyword>
<reference evidence="21 22" key="1">
    <citation type="journal article" date="2023" name="Insect Mol. Biol.">
        <title>Genome sequencing provides insights into the evolution of gene families encoding plant cell wall-degrading enzymes in longhorned beetles.</title>
        <authorList>
            <person name="Shin N.R."/>
            <person name="Okamura Y."/>
            <person name="Kirsch R."/>
            <person name="Pauchet Y."/>
        </authorList>
    </citation>
    <scope>NUCLEOTIDE SEQUENCE [LARGE SCALE GENOMIC DNA]</scope>
    <source>
        <strain evidence="21">EAD_L_NR</strain>
    </source>
</reference>
<dbReference type="CDD" id="cd04273">
    <property type="entry name" value="ZnMc_ADAMTS_like"/>
    <property type="match status" value="1"/>
</dbReference>
<keyword evidence="7" id="KW-0732">Signal</keyword>
<keyword evidence="22" id="KW-1185">Reference proteome</keyword>
<evidence type="ECO:0000256" key="12">
    <source>
        <dbReference type="ARBA" id="ARBA00023145"/>
    </source>
</evidence>
<evidence type="ECO:0000256" key="2">
    <source>
        <dbReference type="ARBA" id="ARBA00022525"/>
    </source>
</evidence>
<dbReference type="InterPro" id="IPR000884">
    <property type="entry name" value="TSP1_rpt"/>
</dbReference>
<evidence type="ECO:0000259" key="20">
    <source>
        <dbReference type="PROSITE" id="PS50215"/>
    </source>
</evidence>
<feature type="active site" evidence="15 18">
    <location>
        <position position="422"/>
    </location>
</feature>